<dbReference type="OrthoDB" id="1935207at2759"/>
<evidence type="ECO:0000313" key="2">
    <source>
        <dbReference type="EMBL" id="KDP45402.1"/>
    </source>
</evidence>
<dbReference type="GO" id="GO:0046872">
    <property type="term" value="F:metal ion binding"/>
    <property type="evidence" value="ECO:0007669"/>
    <property type="project" value="InterPro"/>
</dbReference>
<sequence>MAFAVSAFSTPHSLSTPNSLRIASHSLSLPIKNLHFQFHGFPNSLNRLKLKKNNSFLYRIGKLRSAEEETQIPEVEQQQEEGAQVQEGAEQQTVSVPVSPSDTLTMFFQAEGVLNESAVPTVTKALETTDGITDLKVQIEEGLASVQLTKQTTVQATGVASGLVELIQGAGFKLQTLNLSFLDEEDVLV</sequence>
<dbReference type="STRING" id="180498.A0A067LAH3"/>
<dbReference type="GO" id="GO:0009507">
    <property type="term" value="C:chloroplast"/>
    <property type="evidence" value="ECO:0007669"/>
    <property type="project" value="TreeGrafter"/>
</dbReference>
<proteinExistence type="predicted"/>
<dbReference type="PANTHER" id="PTHR35756">
    <property type="entry name" value="OS05G0337400 PROTEIN"/>
    <property type="match status" value="1"/>
</dbReference>
<dbReference type="Proteomes" id="UP000027138">
    <property type="component" value="Unassembled WGS sequence"/>
</dbReference>
<accession>A0A067LAH3</accession>
<dbReference type="Gene3D" id="3.30.70.100">
    <property type="match status" value="1"/>
</dbReference>
<dbReference type="AlphaFoldDB" id="A0A067LAH3"/>
<dbReference type="KEGG" id="jcu:105642065"/>
<evidence type="ECO:0000256" key="1">
    <source>
        <dbReference type="SAM" id="MobiDB-lite"/>
    </source>
</evidence>
<dbReference type="SUPFAM" id="SSF55008">
    <property type="entry name" value="HMA, heavy metal-associated domain"/>
    <property type="match status" value="1"/>
</dbReference>
<organism evidence="2 3">
    <name type="scientific">Jatropha curcas</name>
    <name type="common">Barbados nut</name>
    <dbReference type="NCBI Taxonomy" id="180498"/>
    <lineage>
        <taxon>Eukaryota</taxon>
        <taxon>Viridiplantae</taxon>
        <taxon>Streptophyta</taxon>
        <taxon>Embryophyta</taxon>
        <taxon>Tracheophyta</taxon>
        <taxon>Spermatophyta</taxon>
        <taxon>Magnoliopsida</taxon>
        <taxon>eudicotyledons</taxon>
        <taxon>Gunneridae</taxon>
        <taxon>Pentapetalae</taxon>
        <taxon>rosids</taxon>
        <taxon>fabids</taxon>
        <taxon>Malpighiales</taxon>
        <taxon>Euphorbiaceae</taxon>
        <taxon>Crotonoideae</taxon>
        <taxon>Jatropheae</taxon>
        <taxon>Jatropha</taxon>
    </lineage>
</organism>
<dbReference type="PANTHER" id="PTHR35756:SF1">
    <property type="entry name" value="OS05G0337400 PROTEIN"/>
    <property type="match status" value="1"/>
</dbReference>
<protein>
    <submittedName>
        <fullName evidence="2">Uncharacterized protein</fullName>
    </submittedName>
</protein>
<feature type="compositionally biased region" description="Low complexity" evidence="1">
    <location>
        <begin position="74"/>
        <end position="92"/>
    </location>
</feature>
<evidence type="ECO:0000313" key="3">
    <source>
        <dbReference type="Proteomes" id="UP000027138"/>
    </source>
</evidence>
<keyword evidence="3" id="KW-1185">Reference proteome</keyword>
<gene>
    <name evidence="2" type="ORF">JCGZ_09651</name>
</gene>
<feature type="region of interest" description="Disordered" evidence="1">
    <location>
        <begin position="68"/>
        <end position="95"/>
    </location>
</feature>
<dbReference type="EMBL" id="KK914232">
    <property type="protein sequence ID" value="KDP45402.1"/>
    <property type="molecule type" value="Genomic_DNA"/>
</dbReference>
<dbReference type="InterPro" id="IPR036163">
    <property type="entry name" value="HMA_dom_sf"/>
</dbReference>
<reference evidence="2 3" key="1">
    <citation type="journal article" date="2014" name="PLoS ONE">
        <title>Global Analysis of Gene Expression Profiles in Physic Nut (Jatropha curcas L.) Seedlings Exposed to Salt Stress.</title>
        <authorList>
            <person name="Zhang L."/>
            <person name="Zhang C."/>
            <person name="Wu P."/>
            <person name="Chen Y."/>
            <person name="Li M."/>
            <person name="Jiang H."/>
            <person name="Wu G."/>
        </authorList>
    </citation>
    <scope>NUCLEOTIDE SEQUENCE [LARGE SCALE GENOMIC DNA]</scope>
    <source>
        <strain evidence="3">cv. GZQX0401</strain>
        <tissue evidence="2">Young leaves</tissue>
    </source>
</reference>
<name>A0A067LAH3_JATCU</name>